<keyword evidence="10" id="KW-0598">Phosphotransferase system</keyword>
<dbReference type="PROSITE" id="PS00371">
    <property type="entry name" value="PTS_EIIA_TYPE_1_HIS"/>
    <property type="match status" value="1"/>
</dbReference>
<dbReference type="GO" id="GO:0008965">
    <property type="term" value="F:phosphoenolpyruvate-protein phosphotransferase activity"/>
    <property type="evidence" value="ECO:0007669"/>
    <property type="project" value="UniProtKB-EC"/>
</dbReference>
<evidence type="ECO:0000313" key="16">
    <source>
        <dbReference type="EMBL" id="MDX5986092.1"/>
    </source>
</evidence>
<dbReference type="InterPro" id="IPR011055">
    <property type="entry name" value="Dup_hybrid_motif"/>
</dbReference>
<dbReference type="EC" id="2.7.3.9" evidence="5"/>
<dbReference type="PROSITE" id="PS00742">
    <property type="entry name" value="PEP_ENZYMES_2"/>
    <property type="match status" value="1"/>
</dbReference>
<evidence type="ECO:0000256" key="12">
    <source>
        <dbReference type="ARBA" id="ARBA00022777"/>
    </source>
</evidence>
<comment type="cofactor">
    <cofactor evidence="2">
        <name>Mg(2+)</name>
        <dbReference type="ChEBI" id="CHEBI:18420"/>
    </cofactor>
</comment>
<dbReference type="PROSITE" id="PS51350">
    <property type="entry name" value="PTS_HPR_DOM"/>
    <property type="match status" value="1"/>
</dbReference>
<dbReference type="PROSITE" id="PS00369">
    <property type="entry name" value="PTS_HPR_HIS"/>
    <property type="match status" value="1"/>
</dbReference>
<dbReference type="PANTHER" id="PTHR46244">
    <property type="entry name" value="PHOSPHOENOLPYRUVATE-PROTEIN PHOSPHOTRANSFERASE"/>
    <property type="match status" value="1"/>
</dbReference>
<evidence type="ECO:0000256" key="5">
    <source>
        <dbReference type="ARBA" id="ARBA00012232"/>
    </source>
</evidence>
<name>A0ABU4PSA1_9SPHN</name>
<dbReference type="Pfam" id="PF00391">
    <property type="entry name" value="PEP-utilizers"/>
    <property type="match status" value="1"/>
</dbReference>
<dbReference type="InterPro" id="IPR036618">
    <property type="entry name" value="PtsI_HPr-bd_sf"/>
</dbReference>
<dbReference type="SUPFAM" id="SSF51261">
    <property type="entry name" value="Duplicated hybrid motif"/>
    <property type="match status" value="1"/>
</dbReference>
<dbReference type="EMBL" id="JAWXXV010000001">
    <property type="protein sequence ID" value="MDX5986092.1"/>
    <property type="molecule type" value="Genomic_DNA"/>
</dbReference>
<evidence type="ECO:0000256" key="6">
    <source>
        <dbReference type="ARBA" id="ARBA00022448"/>
    </source>
</evidence>
<dbReference type="InterPro" id="IPR040442">
    <property type="entry name" value="Pyrv_kinase-like_dom_sf"/>
</dbReference>
<dbReference type="Pfam" id="PF05524">
    <property type="entry name" value="PEP-utilisers_N"/>
    <property type="match status" value="1"/>
</dbReference>
<dbReference type="InterPro" id="IPR008731">
    <property type="entry name" value="PTS_EIN"/>
</dbReference>
<keyword evidence="7" id="KW-0963">Cytoplasm</keyword>
<proteinExistence type="inferred from homology"/>
<keyword evidence="9 16" id="KW-0808">Transferase</keyword>
<comment type="subcellular location">
    <subcellularLocation>
        <location evidence="3">Cytoplasm</location>
    </subcellularLocation>
</comment>
<evidence type="ECO:0000256" key="13">
    <source>
        <dbReference type="ARBA" id="ARBA00022842"/>
    </source>
</evidence>
<organism evidence="16 17">
    <name type="scientific">Sphingomonas echinoides</name>
    <dbReference type="NCBI Taxonomy" id="59803"/>
    <lineage>
        <taxon>Bacteria</taxon>
        <taxon>Pseudomonadati</taxon>
        <taxon>Pseudomonadota</taxon>
        <taxon>Alphaproteobacteria</taxon>
        <taxon>Sphingomonadales</taxon>
        <taxon>Sphingomonadaceae</taxon>
        <taxon>Sphingomonas</taxon>
    </lineage>
</organism>
<dbReference type="SUPFAM" id="SSF52009">
    <property type="entry name" value="Phosphohistidine domain"/>
    <property type="match status" value="1"/>
</dbReference>
<keyword evidence="13" id="KW-0460">Magnesium</keyword>
<dbReference type="SUPFAM" id="SSF55594">
    <property type="entry name" value="HPr-like"/>
    <property type="match status" value="1"/>
</dbReference>
<keyword evidence="17" id="KW-1185">Reference proteome</keyword>
<dbReference type="SUPFAM" id="SSF51621">
    <property type="entry name" value="Phosphoenolpyruvate/pyruvate domain"/>
    <property type="match status" value="1"/>
</dbReference>
<dbReference type="SUPFAM" id="SSF47831">
    <property type="entry name" value="Enzyme I of the PEP:sugar phosphotransferase system HPr-binding (sub)domain"/>
    <property type="match status" value="1"/>
</dbReference>
<dbReference type="Proteomes" id="UP001279660">
    <property type="component" value="Unassembled WGS sequence"/>
</dbReference>
<evidence type="ECO:0000256" key="3">
    <source>
        <dbReference type="ARBA" id="ARBA00004496"/>
    </source>
</evidence>
<evidence type="ECO:0000256" key="8">
    <source>
        <dbReference type="ARBA" id="ARBA00022597"/>
    </source>
</evidence>
<sequence length="834" mass="84980">MASIVLSAPLQGWVTALDDVPDAVFAGRMLGDGLAIDPTGTCLYAPCDGRIVSVQSTGHALTIEADNGAQILIHLGIDTVGLGGRGFTPHVRAGDRVATGDALIDFDLDLLVREAPAVITPILLVEGEGYALSDRAAIGPIAVGAPLMTVRAIAPSATEHTDRSDMPREERTLRIDLAHGIHARPAARIAACARAFRATITLGKGARTASALSPTGLLALGIGHGDTITLAAQGSDGTAALDALVALISGGMDEAPAPATPPPATMRRADVPEGALAGVTAAPGLAIGPVRHHRAIDPEVPLLGRGIAAEQAAFTTAHAALIADMTRQAAAAHGPARAILEAHAALLADPALIETTHTGIARGESAAYAWRAAIRPQADALRAGGDPHLAERADDLRDLERQLLARLLGGAEAAQIYPAGTILIAEDLMPSDLIGSAEGLAGLCIAKGGPTSHVAILAASMGLPALVAIGPDVLDIADDTRVILDASNGLLHTAPSATQLAEAEAAQAKAAARRASALARAGTPCHTADGTRIEVVANLGSAAEAAPAIANGAEGCGLLRTEFLFLERDTAPSVAEQAAEYQAIADALEGRPLIVRLLDIGGDKPAPYLPIAGEENPALGLRGIRVGLAHPALLEEQLRAILAVQPTGQCKIMLPMVAQIEELRRVRALLDRLCAELGIATPVQLGIMVETPAAAVTADLLAREADFLSIGTNDLTQYTLAMDRANPAVASALDGLHPAVLRLIGETCRGGAAHGRWTGVCGGLASDPLAVPILLGLGVTELSTAPVMVPTIKALVSDVTLAACRDHAAAALACASAAEVRALARSFATKEMSA</sequence>
<evidence type="ECO:0000256" key="1">
    <source>
        <dbReference type="ARBA" id="ARBA00000683"/>
    </source>
</evidence>
<evidence type="ECO:0000259" key="15">
    <source>
        <dbReference type="PROSITE" id="PS51350"/>
    </source>
</evidence>
<evidence type="ECO:0000256" key="9">
    <source>
        <dbReference type="ARBA" id="ARBA00022679"/>
    </source>
</evidence>
<dbReference type="Gene3D" id="2.70.70.10">
    <property type="entry name" value="Glucose Permease (Domain IIA)"/>
    <property type="match status" value="1"/>
</dbReference>
<keyword evidence="6" id="KW-0813">Transport</keyword>
<evidence type="ECO:0000256" key="10">
    <source>
        <dbReference type="ARBA" id="ARBA00022683"/>
    </source>
</evidence>
<evidence type="ECO:0000256" key="4">
    <source>
        <dbReference type="ARBA" id="ARBA00007837"/>
    </source>
</evidence>
<evidence type="ECO:0000313" key="17">
    <source>
        <dbReference type="Proteomes" id="UP001279660"/>
    </source>
</evidence>
<dbReference type="NCBIfam" id="TIGR01417">
    <property type="entry name" value="PTS_I_fam"/>
    <property type="match status" value="1"/>
</dbReference>
<dbReference type="PRINTS" id="PR01736">
    <property type="entry name" value="PHPHTRNFRASE"/>
</dbReference>
<dbReference type="PROSITE" id="PS51093">
    <property type="entry name" value="PTS_EIIA_TYPE_1"/>
    <property type="match status" value="1"/>
</dbReference>
<dbReference type="NCBIfam" id="TIGR01003">
    <property type="entry name" value="PTS_HPr_family"/>
    <property type="match status" value="1"/>
</dbReference>
<dbReference type="Gene3D" id="1.10.274.10">
    <property type="entry name" value="PtsI, HPr-binding domain"/>
    <property type="match status" value="1"/>
</dbReference>
<dbReference type="CDD" id="cd00367">
    <property type="entry name" value="PTS-HPr_like"/>
    <property type="match status" value="1"/>
</dbReference>
<protein>
    <recommendedName>
        <fullName evidence="5">phosphoenolpyruvate--protein phosphotransferase</fullName>
        <ecNumber evidence="5">2.7.3.9</ecNumber>
    </recommendedName>
</protein>
<dbReference type="InterPro" id="IPR050499">
    <property type="entry name" value="PEP-utilizing_PTS_enzyme"/>
</dbReference>
<dbReference type="InterPro" id="IPR023151">
    <property type="entry name" value="PEP_util_CS"/>
</dbReference>
<dbReference type="Gene3D" id="3.30.1340.10">
    <property type="entry name" value="HPr-like"/>
    <property type="match status" value="1"/>
</dbReference>
<dbReference type="InterPro" id="IPR001127">
    <property type="entry name" value="PTS_EIIA_1_perm"/>
</dbReference>
<dbReference type="InterPro" id="IPR036637">
    <property type="entry name" value="Phosphohistidine_dom_sf"/>
</dbReference>
<dbReference type="PANTHER" id="PTHR46244:SF6">
    <property type="entry name" value="PHOSPHOENOLPYRUVATE-PROTEIN PHOSPHOTRANSFERASE"/>
    <property type="match status" value="1"/>
</dbReference>
<dbReference type="Gene3D" id="3.20.20.60">
    <property type="entry name" value="Phosphoenolpyruvate-binding domains"/>
    <property type="match status" value="1"/>
</dbReference>
<dbReference type="Pfam" id="PF00381">
    <property type="entry name" value="PTS-HPr"/>
    <property type="match status" value="1"/>
</dbReference>
<dbReference type="InterPro" id="IPR000032">
    <property type="entry name" value="HPr-like"/>
</dbReference>
<dbReference type="InterPro" id="IPR000121">
    <property type="entry name" value="PEP_util_C"/>
</dbReference>
<dbReference type="PRINTS" id="PR00107">
    <property type="entry name" value="PHOSPHOCPHPR"/>
</dbReference>
<dbReference type="Gene3D" id="3.50.30.10">
    <property type="entry name" value="Phosphohistidine domain"/>
    <property type="match status" value="1"/>
</dbReference>
<evidence type="ECO:0000256" key="11">
    <source>
        <dbReference type="ARBA" id="ARBA00022723"/>
    </source>
</evidence>
<comment type="similarity">
    <text evidence="4">Belongs to the PEP-utilizing enzyme family.</text>
</comment>
<dbReference type="NCBIfam" id="TIGR00830">
    <property type="entry name" value="PTBA"/>
    <property type="match status" value="1"/>
</dbReference>
<evidence type="ECO:0000259" key="14">
    <source>
        <dbReference type="PROSITE" id="PS51093"/>
    </source>
</evidence>
<keyword evidence="12" id="KW-0418">Kinase</keyword>
<feature type="domain" description="HPr" evidence="15">
    <location>
        <begin position="168"/>
        <end position="255"/>
    </location>
</feature>
<accession>A0ABU4PSA1</accession>
<dbReference type="Pfam" id="PF00358">
    <property type="entry name" value="PTS_EIIA_1"/>
    <property type="match status" value="1"/>
</dbReference>
<gene>
    <name evidence="16" type="primary">ptsP</name>
    <name evidence="16" type="ORF">SIL82_17680</name>
</gene>
<comment type="caution">
    <text evidence="16">The sequence shown here is derived from an EMBL/GenBank/DDBJ whole genome shotgun (WGS) entry which is preliminary data.</text>
</comment>
<dbReference type="RefSeq" id="WP_010406777.1">
    <property type="nucleotide sequence ID" value="NZ_JAWXXV010000001.1"/>
</dbReference>
<dbReference type="Pfam" id="PF02896">
    <property type="entry name" value="PEP-utilizers_C"/>
    <property type="match status" value="1"/>
</dbReference>
<comment type="catalytic activity">
    <reaction evidence="1">
        <text>L-histidyl-[protein] + phosphoenolpyruvate = N(pros)-phospho-L-histidyl-[protein] + pyruvate</text>
        <dbReference type="Rhea" id="RHEA:23880"/>
        <dbReference type="Rhea" id="RHEA-COMP:9745"/>
        <dbReference type="Rhea" id="RHEA-COMP:9746"/>
        <dbReference type="ChEBI" id="CHEBI:15361"/>
        <dbReference type="ChEBI" id="CHEBI:29979"/>
        <dbReference type="ChEBI" id="CHEBI:58702"/>
        <dbReference type="ChEBI" id="CHEBI:64837"/>
        <dbReference type="EC" id="2.7.3.9"/>
    </reaction>
</comment>
<dbReference type="InterPro" id="IPR035895">
    <property type="entry name" value="HPr-like_sf"/>
</dbReference>
<dbReference type="InterPro" id="IPR015813">
    <property type="entry name" value="Pyrv/PenolPyrv_kinase-like_dom"/>
</dbReference>
<evidence type="ECO:0000256" key="7">
    <source>
        <dbReference type="ARBA" id="ARBA00022490"/>
    </source>
</evidence>
<feature type="domain" description="PTS EIIA type-1" evidence="14">
    <location>
        <begin position="22"/>
        <end position="126"/>
    </location>
</feature>
<keyword evidence="8" id="KW-0762">Sugar transport</keyword>
<reference evidence="16 17" key="1">
    <citation type="submission" date="2023-11" db="EMBL/GenBank/DDBJ databases">
        <title>MicrobeMod: A computational toolkit for identifying prokaryotic methylation and restriction-modification with nanopore sequencing.</title>
        <authorList>
            <person name="Crits-Christoph A."/>
            <person name="Kang S.C."/>
            <person name="Lee H."/>
            <person name="Ostrov N."/>
        </authorList>
    </citation>
    <scope>NUCLEOTIDE SEQUENCE [LARGE SCALE GENOMIC DNA]</scope>
    <source>
        <strain evidence="16 17">ATCC 14820</strain>
    </source>
</reference>
<dbReference type="InterPro" id="IPR008279">
    <property type="entry name" value="PEP-util_enz_mobile_dom"/>
</dbReference>
<dbReference type="InterPro" id="IPR006318">
    <property type="entry name" value="PTS_EI-like"/>
</dbReference>
<evidence type="ECO:0000256" key="2">
    <source>
        <dbReference type="ARBA" id="ARBA00001946"/>
    </source>
</evidence>
<keyword evidence="11" id="KW-0479">Metal-binding</keyword>
<dbReference type="InterPro" id="IPR001020">
    <property type="entry name" value="PTS_HPr_His_P_site"/>
</dbReference>